<evidence type="ECO:0000313" key="4">
    <source>
        <dbReference type="EMBL" id="CAC5366818.1"/>
    </source>
</evidence>
<keyword evidence="1" id="KW-1015">Disulfide bond</keyword>
<sequence length="191" mass="22562">MALTFVFTMVLLTSYTLSLAEEKRYFGKLCDKSFINPYTCKMMMNRLNKLQSELDTCRLRNRECPNGWKLFSDHCYLFVYTQITWMEARTECQNKGGYLVKVENGQEETWLTSQLEDEVWLGMNDIQNEGHWRWSDNSFVSYNNWRYGEPNGGRGENCLCYCKAICGMSSFVWNDRPCTYLTTGYVCEKKR</sequence>
<reference evidence="4 5" key="1">
    <citation type="submission" date="2020-06" db="EMBL/GenBank/DDBJ databases">
        <authorList>
            <person name="Li R."/>
            <person name="Bekaert M."/>
        </authorList>
    </citation>
    <scope>NUCLEOTIDE SEQUENCE [LARGE SCALE GENOMIC DNA]</scope>
    <source>
        <strain evidence="5">wild</strain>
    </source>
</reference>
<feature type="chain" id="PRO_5026688546" evidence="2">
    <location>
        <begin position="21"/>
        <end position="191"/>
    </location>
</feature>
<evidence type="ECO:0000259" key="3">
    <source>
        <dbReference type="PROSITE" id="PS50041"/>
    </source>
</evidence>
<feature type="signal peptide" evidence="2">
    <location>
        <begin position="1"/>
        <end position="20"/>
    </location>
</feature>
<dbReference type="EMBL" id="CACVKT020001346">
    <property type="protein sequence ID" value="CAC5366818.1"/>
    <property type="molecule type" value="Genomic_DNA"/>
</dbReference>
<dbReference type="InterPro" id="IPR050111">
    <property type="entry name" value="C-type_lectin/snaclec_domain"/>
</dbReference>
<dbReference type="SMART" id="SM00034">
    <property type="entry name" value="CLECT"/>
    <property type="match status" value="1"/>
</dbReference>
<dbReference type="InterPro" id="IPR001304">
    <property type="entry name" value="C-type_lectin-like"/>
</dbReference>
<accession>A0A6J8AET0</accession>
<keyword evidence="5" id="KW-1185">Reference proteome</keyword>
<dbReference type="SUPFAM" id="SSF56436">
    <property type="entry name" value="C-type lectin-like"/>
    <property type="match status" value="1"/>
</dbReference>
<protein>
    <submittedName>
        <fullName evidence="4">MRC</fullName>
    </submittedName>
</protein>
<dbReference type="CDD" id="cd00037">
    <property type="entry name" value="CLECT"/>
    <property type="match status" value="1"/>
</dbReference>
<dbReference type="PANTHER" id="PTHR22803">
    <property type="entry name" value="MANNOSE, PHOSPHOLIPASE, LECTIN RECEPTOR RELATED"/>
    <property type="match status" value="1"/>
</dbReference>
<evidence type="ECO:0000256" key="1">
    <source>
        <dbReference type="ARBA" id="ARBA00023157"/>
    </source>
</evidence>
<dbReference type="Gene3D" id="3.10.100.10">
    <property type="entry name" value="Mannose-Binding Protein A, subunit A"/>
    <property type="match status" value="1"/>
</dbReference>
<feature type="domain" description="C-type lectin" evidence="3">
    <location>
        <begin position="71"/>
        <end position="178"/>
    </location>
</feature>
<dbReference type="InterPro" id="IPR016187">
    <property type="entry name" value="CTDL_fold"/>
</dbReference>
<organism evidence="4 5">
    <name type="scientific">Mytilus coruscus</name>
    <name type="common">Sea mussel</name>
    <dbReference type="NCBI Taxonomy" id="42192"/>
    <lineage>
        <taxon>Eukaryota</taxon>
        <taxon>Metazoa</taxon>
        <taxon>Spiralia</taxon>
        <taxon>Lophotrochozoa</taxon>
        <taxon>Mollusca</taxon>
        <taxon>Bivalvia</taxon>
        <taxon>Autobranchia</taxon>
        <taxon>Pteriomorphia</taxon>
        <taxon>Mytilida</taxon>
        <taxon>Mytiloidea</taxon>
        <taxon>Mytilidae</taxon>
        <taxon>Mytilinae</taxon>
        <taxon>Mytilus</taxon>
    </lineage>
</organism>
<dbReference type="Pfam" id="PF00059">
    <property type="entry name" value="Lectin_C"/>
    <property type="match status" value="1"/>
</dbReference>
<dbReference type="AlphaFoldDB" id="A0A6J8AET0"/>
<evidence type="ECO:0000313" key="5">
    <source>
        <dbReference type="Proteomes" id="UP000507470"/>
    </source>
</evidence>
<keyword evidence="2" id="KW-0732">Signal</keyword>
<dbReference type="PROSITE" id="PS50041">
    <property type="entry name" value="C_TYPE_LECTIN_2"/>
    <property type="match status" value="1"/>
</dbReference>
<dbReference type="InterPro" id="IPR018378">
    <property type="entry name" value="C-type_lectin_CS"/>
</dbReference>
<dbReference type="OrthoDB" id="6154520at2759"/>
<dbReference type="Proteomes" id="UP000507470">
    <property type="component" value="Unassembled WGS sequence"/>
</dbReference>
<proteinExistence type="predicted"/>
<dbReference type="InterPro" id="IPR016186">
    <property type="entry name" value="C-type_lectin-like/link_sf"/>
</dbReference>
<name>A0A6J8AET0_MYTCO</name>
<dbReference type="PROSITE" id="PS00615">
    <property type="entry name" value="C_TYPE_LECTIN_1"/>
    <property type="match status" value="1"/>
</dbReference>
<evidence type="ECO:0000256" key="2">
    <source>
        <dbReference type="SAM" id="SignalP"/>
    </source>
</evidence>
<gene>
    <name evidence="4" type="ORF">MCOR_6955</name>
</gene>